<name>A0ABS8MWS1_9FLAO</name>
<evidence type="ECO:0000313" key="1">
    <source>
        <dbReference type="EMBL" id="MCC9073229.1"/>
    </source>
</evidence>
<dbReference type="EMBL" id="JAJJMO010000001">
    <property type="protein sequence ID" value="MCC9073229.1"/>
    <property type="molecule type" value="Genomic_DNA"/>
</dbReference>
<protein>
    <submittedName>
        <fullName evidence="1">Uncharacterized protein</fullName>
    </submittedName>
</protein>
<accession>A0ABS8MWS1</accession>
<dbReference type="Proteomes" id="UP001430919">
    <property type="component" value="Unassembled WGS sequence"/>
</dbReference>
<keyword evidence="2" id="KW-1185">Reference proteome</keyword>
<reference evidence="1" key="1">
    <citation type="submission" date="2021-11" db="EMBL/GenBank/DDBJ databases">
        <title>Description of novel Flavobacterium species.</title>
        <authorList>
            <person name="Saticioglu I.B."/>
            <person name="Ay H."/>
            <person name="Altun S."/>
            <person name="Duman M."/>
        </authorList>
    </citation>
    <scope>NUCLEOTIDE SEQUENCE</scope>
    <source>
        <strain evidence="1">F-65</strain>
    </source>
</reference>
<evidence type="ECO:0000313" key="2">
    <source>
        <dbReference type="Proteomes" id="UP001430919"/>
    </source>
</evidence>
<sequence>MGNTIELNEVVIEGNKNTYVPSGEYGPTMQLWGDDNKFMNGLSNTTFGVIATITAVSAIPETFGASGLALPLTIGQISIGISQMADSFNDKPSDVLHKYASIPGLIAGQSGNKYAPLIDVASVWAVGSVSSPKLLGNYKGTLNAFGELSRGQNVLFNGISIYSTYGTLNSGVSSGVSIYKDFTKE</sequence>
<dbReference type="RefSeq" id="WP_229990167.1">
    <property type="nucleotide sequence ID" value="NZ_JAJJMO010000001.1"/>
</dbReference>
<proteinExistence type="predicted"/>
<comment type="caution">
    <text evidence="1">The sequence shown here is derived from an EMBL/GenBank/DDBJ whole genome shotgun (WGS) entry which is preliminary data.</text>
</comment>
<gene>
    <name evidence="1" type="ORF">LNQ49_16755</name>
</gene>
<organism evidence="1 2">
    <name type="scientific">Flavobacterium pisciphilum</name>
    <dbReference type="NCBI Taxonomy" id="2893755"/>
    <lineage>
        <taxon>Bacteria</taxon>
        <taxon>Pseudomonadati</taxon>
        <taxon>Bacteroidota</taxon>
        <taxon>Flavobacteriia</taxon>
        <taxon>Flavobacteriales</taxon>
        <taxon>Flavobacteriaceae</taxon>
        <taxon>Flavobacterium</taxon>
    </lineage>
</organism>